<keyword evidence="7 11" id="KW-0862">Zinc</keyword>
<evidence type="ECO:0000313" key="13">
    <source>
        <dbReference type="EMBL" id="ESK88160.1"/>
    </source>
</evidence>
<protein>
    <recommendedName>
        <fullName evidence="12">Extracellular metalloproteinase</fullName>
        <ecNumber evidence="12">3.4.24.-</ecNumber>
    </recommendedName>
    <alternativeName>
        <fullName evidence="12">Fungalysin</fullName>
    </alternativeName>
</protein>
<comment type="subcellular location">
    <subcellularLocation>
        <location evidence="1 12">Secreted</location>
    </subcellularLocation>
</comment>
<keyword evidence="3 12" id="KW-0964">Secreted</keyword>
<evidence type="ECO:0000256" key="11">
    <source>
        <dbReference type="PIRSR" id="PIRSR601842-2"/>
    </source>
</evidence>
<feature type="binding site" evidence="11">
    <location>
        <position position="415"/>
    </location>
    <ligand>
        <name>Zn(2+)</name>
        <dbReference type="ChEBI" id="CHEBI:29105"/>
        <note>catalytic</note>
    </ligand>
</feature>
<comment type="similarity">
    <text evidence="2 12">Belongs to the peptidase M36 family.</text>
</comment>
<keyword evidence="8 12" id="KW-0482">Metalloprotease</keyword>
<dbReference type="Pfam" id="PF02128">
    <property type="entry name" value="Peptidase_M36"/>
    <property type="match status" value="1"/>
</dbReference>
<dbReference type="Gene3D" id="3.10.170.10">
    <property type="match status" value="1"/>
</dbReference>
<gene>
    <name evidence="13" type="ORF">Moror_5559</name>
</gene>
<proteinExistence type="inferred from homology"/>
<dbReference type="GO" id="GO:0006508">
    <property type="term" value="P:proteolysis"/>
    <property type="evidence" value="ECO:0007669"/>
    <property type="project" value="UniProtKB-KW"/>
</dbReference>
<evidence type="ECO:0000256" key="8">
    <source>
        <dbReference type="ARBA" id="ARBA00023049"/>
    </source>
</evidence>
<dbReference type="PRINTS" id="PR00999">
    <property type="entry name" value="FUNGALYSIN"/>
</dbReference>
<keyword evidence="6 12" id="KW-0378">Hydrolase</keyword>
<evidence type="ECO:0000313" key="14">
    <source>
        <dbReference type="Proteomes" id="UP000017559"/>
    </source>
</evidence>
<sequence length="610" mass="66205">MIFNNFFFTSILLAVLCTTTVNAVPAPAWSKRSTHGKITARSGLKLEYYQPESQFKTYGVGKPMLNAKSFADKEGLTNNTLTWIQNQLQLDDSGIAWQSGWSMHNVSCGYVKQVHDGIPFVNAVGNVMFKDNNAVAFGNSFIDKDTQTAKAKIAPSKPTIDTKDAVAKAESVFDGTNTGLSEPSLKYWVRPDGSAALVHAVQVQNESVGTSYEAFIDAHSGEVLSATDFVSDSTFRGLSVQKTNLDDGLELIVDPEDFRASPNGWNSLDGANMTDTSGNNAIILALNTTELFLEGQVGGNGSLTFDFTYDSSKDPTDPNNTNAARANAFYIANTFHDFTYLYGFTENAFNFQADNFGKGGVGGDPVMLSVQDPRDTNNADFKTLPDGQPGICRMFLWDKTLIREDGSMDNAIIIHELTHGMSGRLTGGGTASCLSTVESRGLGEGWSDAVAEWAHQTSAQVKDFVVGVRVEGKPGGIRSQPYSVDPTVNTLRYSDLALLEEPHDIGEVWANMLHNVYAALVDEHGFSDTALTDPTGSEGNVVFLHLLIDGLALNPCNPTFPQARDAIIQADQVRYNGENECLLWRVFASRGLGLRAGRFRNDRSVPANCV</sequence>
<dbReference type="Proteomes" id="UP000017559">
    <property type="component" value="Unassembled WGS sequence"/>
</dbReference>
<accession>V2X6T6</accession>
<organism evidence="13 14">
    <name type="scientific">Moniliophthora roreri (strain MCA 2997)</name>
    <name type="common">Cocoa frosty pod rot fungus</name>
    <name type="synonym">Crinipellis roreri</name>
    <dbReference type="NCBI Taxonomy" id="1381753"/>
    <lineage>
        <taxon>Eukaryota</taxon>
        <taxon>Fungi</taxon>
        <taxon>Dikarya</taxon>
        <taxon>Basidiomycota</taxon>
        <taxon>Agaricomycotina</taxon>
        <taxon>Agaricomycetes</taxon>
        <taxon>Agaricomycetidae</taxon>
        <taxon>Agaricales</taxon>
        <taxon>Marasmiineae</taxon>
        <taxon>Marasmiaceae</taxon>
        <taxon>Moniliophthora</taxon>
    </lineage>
</organism>
<dbReference type="PANTHER" id="PTHR33478:SF1">
    <property type="entry name" value="EXTRACELLULAR METALLOPROTEINASE MEP"/>
    <property type="match status" value="1"/>
</dbReference>
<evidence type="ECO:0000256" key="10">
    <source>
        <dbReference type="PIRSR" id="PIRSR601842-1"/>
    </source>
</evidence>
<dbReference type="AlphaFoldDB" id="V2X6T6"/>
<dbReference type="KEGG" id="mrr:Moror_5559"/>
<dbReference type="PANTHER" id="PTHR33478">
    <property type="entry name" value="EXTRACELLULAR METALLOPROTEINASE MEP"/>
    <property type="match status" value="1"/>
</dbReference>
<keyword evidence="5 11" id="KW-0479">Metal-binding</keyword>
<feature type="binding site" evidence="11">
    <location>
        <position position="232"/>
    </location>
    <ligand>
        <name>Zn(2+)</name>
        <dbReference type="ChEBI" id="CHEBI:29105"/>
        <note>catalytic</note>
    </ligand>
</feature>
<comment type="cofactor">
    <cofactor evidence="11">
        <name>Zn(2+)</name>
        <dbReference type="ChEBI" id="CHEBI:29105"/>
    </cofactor>
    <text evidence="11">Binds 1 zinc ion per subunit.</text>
</comment>
<evidence type="ECO:0000256" key="7">
    <source>
        <dbReference type="ARBA" id="ARBA00022833"/>
    </source>
</evidence>
<comment type="caution">
    <text evidence="13">The sequence shown here is derived from an EMBL/GenBank/DDBJ whole genome shotgun (WGS) entry which is preliminary data.</text>
</comment>
<name>V2X6T6_MONRO</name>
<keyword evidence="12" id="KW-0732">Signal</keyword>
<keyword evidence="4 12" id="KW-0645">Protease</keyword>
<feature type="active site" evidence="10">
    <location>
        <position position="416"/>
    </location>
</feature>
<evidence type="ECO:0000256" key="5">
    <source>
        <dbReference type="ARBA" id="ARBA00022723"/>
    </source>
</evidence>
<reference evidence="13 14" key="1">
    <citation type="journal article" date="2014" name="BMC Genomics">
        <title>Genome and secretome analysis of the hemibiotrophic fungal pathogen, Moniliophthora roreri, which causes frosty pod rot disease of cacao: mechanisms of the biotrophic and necrotrophic phases.</title>
        <authorList>
            <person name="Meinhardt L.W."/>
            <person name="Costa G.G.L."/>
            <person name="Thomazella D.P.T."/>
            <person name="Teixeira P.J.P.L."/>
            <person name="Carazzolle M.F."/>
            <person name="Schuster S.C."/>
            <person name="Carlson J.E."/>
            <person name="Guiltinan M.J."/>
            <person name="Mieczkowski P."/>
            <person name="Farmer A."/>
            <person name="Ramaraj T."/>
            <person name="Crozier J."/>
            <person name="Davis R.E."/>
            <person name="Shao J."/>
            <person name="Melnick R.L."/>
            <person name="Pereira G.A.G."/>
            <person name="Bailey B.A."/>
        </authorList>
    </citation>
    <scope>NUCLEOTIDE SEQUENCE [LARGE SCALE GENOMIC DNA]</scope>
    <source>
        <strain evidence="13 14">MCA 2997</strain>
    </source>
</reference>
<evidence type="ECO:0000256" key="3">
    <source>
        <dbReference type="ARBA" id="ARBA00022525"/>
    </source>
</evidence>
<keyword evidence="14" id="KW-1185">Reference proteome</keyword>
<dbReference type="OrthoDB" id="3227768at2759"/>
<dbReference type="HOGENOM" id="CLU_012703_4_2_1"/>
<feature type="binding site" evidence="11">
    <location>
        <position position="444"/>
    </location>
    <ligand>
        <name>Zn(2+)</name>
        <dbReference type="ChEBI" id="CHEBI:29105"/>
        <note>catalytic</note>
    </ligand>
</feature>
<keyword evidence="9 12" id="KW-0865">Zymogen</keyword>
<dbReference type="SUPFAM" id="SSF55486">
    <property type="entry name" value="Metalloproteases ('zincins'), catalytic domain"/>
    <property type="match status" value="1"/>
</dbReference>
<evidence type="ECO:0000256" key="12">
    <source>
        <dbReference type="RuleBase" id="RU364017"/>
    </source>
</evidence>
<dbReference type="GO" id="GO:0004222">
    <property type="term" value="F:metalloendopeptidase activity"/>
    <property type="evidence" value="ECO:0007669"/>
    <property type="project" value="InterPro"/>
</dbReference>
<evidence type="ECO:0000256" key="1">
    <source>
        <dbReference type="ARBA" id="ARBA00004613"/>
    </source>
</evidence>
<dbReference type="CDD" id="cd09596">
    <property type="entry name" value="M36"/>
    <property type="match status" value="1"/>
</dbReference>
<feature type="chain" id="PRO_5009369444" description="Extracellular metalloproteinase" evidence="12">
    <location>
        <begin position="24"/>
        <end position="610"/>
    </location>
</feature>
<dbReference type="Gene3D" id="1.10.390.10">
    <property type="entry name" value="Neutral Protease Domain 2"/>
    <property type="match status" value="1"/>
</dbReference>
<dbReference type="InterPro" id="IPR001842">
    <property type="entry name" value="Peptidase_M36"/>
</dbReference>
<feature type="binding site" evidence="11">
    <location>
        <position position="419"/>
    </location>
    <ligand>
        <name>Zn(2+)</name>
        <dbReference type="ChEBI" id="CHEBI:29105"/>
        <note>catalytic</note>
    </ligand>
</feature>
<evidence type="ECO:0000256" key="4">
    <source>
        <dbReference type="ARBA" id="ARBA00022670"/>
    </source>
</evidence>
<evidence type="ECO:0000256" key="9">
    <source>
        <dbReference type="ARBA" id="ARBA00023145"/>
    </source>
</evidence>
<feature type="signal peptide" evidence="12">
    <location>
        <begin position="1"/>
        <end position="23"/>
    </location>
</feature>
<dbReference type="EMBL" id="AWSO01000690">
    <property type="protein sequence ID" value="ESK88160.1"/>
    <property type="molecule type" value="Genomic_DNA"/>
</dbReference>
<evidence type="ECO:0000256" key="2">
    <source>
        <dbReference type="ARBA" id="ARBA00006006"/>
    </source>
</evidence>
<dbReference type="InterPro" id="IPR027268">
    <property type="entry name" value="Peptidase_M4/M1_CTD_sf"/>
</dbReference>
<dbReference type="InterPro" id="IPR050371">
    <property type="entry name" value="Fungal_virulence_M36"/>
</dbReference>
<dbReference type="GO" id="GO:0005615">
    <property type="term" value="C:extracellular space"/>
    <property type="evidence" value="ECO:0007669"/>
    <property type="project" value="InterPro"/>
</dbReference>
<dbReference type="EC" id="3.4.24.-" evidence="12"/>
<dbReference type="GO" id="GO:0008270">
    <property type="term" value="F:zinc ion binding"/>
    <property type="evidence" value="ECO:0007669"/>
    <property type="project" value="InterPro"/>
</dbReference>
<evidence type="ECO:0000256" key="6">
    <source>
        <dbReference type="ARBA" id="ARBA00022801"/>
    </source>
</evidence>